<feature type="transmembrane region" description="Helical" evidence="6">
    <location>
        <begin position="306"/>
        <end position="324"/>
    </location>
</feature>
<feature type="transmembrane region" description="Helical" evidence="6">
    <location>
        <begin position="37"/>
        <end position="59"/>
    </location>
</feature>
<keyword evidence="2" id="KW-0813">Transport</keyword>
<comment type="subcellular location">
    <subcellularLocation>
        <location evidence="1">Cell membrane</location>
        <topology evidence="1">Multi-pass membrane protein</topology>
    </subcellularLocation>
</comment>
<evidence type="ECO:0000256" key="6">
    <source>
        <dbReference type="SAM" id="Phobius"/>
    </source>
</evidence>
<name>A0A7X0VWL9_9BACL</name>
<feature type="transmembrane region" description="Helical" evidence="6">
    <location>
        <begin position="271"/>
        <end position="294"/>
    </location>
</feature>
<dbReference type="PANTHER" id="PTHR23526">
    <property type="entry name" value="INTEGRAL MEMBRANE TRANSPORT PROTEIN-RELATED"/>
    <property type="match status" value="1"/>
</dbReference>
<feature type="transmembrane region" description="Helical" evidence="6">
    <location>
        <begin position="243"/>
        <end position="265"/>
    </location>
</feature>
<evidence type="ECO:0000256" key="3">
    <source>
        <dbReference type="ARBA" id="ARBA00022692"/>
    </source>
</evidence>
<comment type="caution">
    <text evidence="8">The sequence shown here is derived from an EMBL/GenBank/DDBJ whole genome shotgun (WGS) entry which is preliminary data.</text>
</comment>
<feature type="domain" description="Major facilitator superfamily (MFS) profile" evidence="7">
    <location>
        <begin position="196"/>
        <end position="441"/>
    </location>
</feature>
<organism evidence="8 9">
    <name type="scientific">Cohnella zeiphila</name>
    <dbReference type="NCBI Taxonomy" id="2761120"/>
    <lineage>
        <taxon>Bacteria</taxon>
        <taxon>Bacillati</taxon>
        <taxon>Bacillota</taxon>
        <taxon>Bacilli</taxon>
        <taxon>Bacillales</taxon>
        <taxon>Paenibacillaceae</taxon>
        <taxon>Cohnella</taxon>
    </lineage>
</organism>
<dbReference type="AlphaFoldDB" id="A0A7X0VWL9"/>
<feature type="transmembrane region" description="Helical" evidence="6">
    <location>
        <begin position="161"/>
        <end position="180"/>
    </location>
</feature>
<evidence type="ECO:0000256" key="2">
    <source>
        <dbReference type="ARBA" id="ARBA00022448"/>
    </source>
</evidence>
<dbReference type="SUPFAM" id="SSF103473">
    <property type="entry name" value="MFS general substrate transporter"/>
    <property type="match status" value="1"/>
</dbReference>
<dbReference type="PANTHER" id="PTHR23526:SF2">
    <property type="entry name" value="MAJOR FACILITATOR SUPERFAMILY (MFS) PROFILE DOMAIN-CONTAINING PROTEIN"/>
    <property type="match status" value="1"/>
</dbReference>
<dbReference type="InterPro" id="IPR011701">
    <property type="entry name" value="MFS"/>
</dbReference>
<dbReference type="PROSITE" id="PS50850">
    <property type="entry name" value="MFS"/>
    <property type="match status" value="1"/>
</dbReference>
<evidence type="ECO:0000256" key="4">
    <source>
        <dbReference type="ARBA" id="ARBA00022989"/>
    </source>
</evidence>
<dbReference type="RefSeq" id="WP_185128721.1">
    <property type="nucleotide sequence ID" value="NZ_JACJVO010000009.1"/>
</dbReference>
<dbReference type="Proteomes" id="UP000564644">
    <property type="component" value="Unassembled WGS sequence"/>
</dbReference>
<feature type="transmembrane region" description="Helical" evidence="6">
    <location>
        <begin position="96"/>
        <end position="117"/>
    </location>
</feature>
<feature type="transmembrane region" description="Helical" evidence="6">
    <location>
        <begin position="367"/>
        <end position="390"/>
    </location>
</feature>
<keyword evidence="9" id="KW-1185">Reference proteome</keyword>
<evidence type="ECO:0000313" key="8">
    <source>
        <dbReference type="EMBL" id="MBB6731078.1"/>
    </source>
</evidence>
<feature type="transmembrane region" description="Helical" evidence="6">
    <location>
        <begin position="65"/>
        <end position="84"/>
    </location>
</feature>
<evidence type="ECO:0000256" key="1">
    <source>
        <dbReference type="ARBA" id="ARBA00004651"/>
    </source>
</evidence>
<evidence type="ECO:0000259" key="7">
    <source>
        <dbReference type="PROSITE" id="PS50850"/>
    </source>
</evidence>
<feature type="transmembrane region" description="Helical" evidence="6">
    <location>
        <begin position="330"/>
        <end position="355"/>
    </location>
</feature>
<accession>A0A7X0VWL9</accession>
<feature type="transmembrane region" description="Helical" evidence="6">
    <location>
        <begin position="192"/>
        <end position="212"/>
    </location>
</feature>
<evidence type="ECO:0000313" key="9">
    <source>
        <dbReference type="Proteomes" id="UP000564644"/>
    </source>
</evidence>
<proteinExistence type="predicted"/>
<dbReference type="EMBL" id="JACJVO010000009">
    <property type="protein sequence ID" value="MBB6731078.1"/>
    <property type="molecule type" value="Genomic_DNA"/>
</dbReference>
<evidence type="ECO:0000256" key="5">
    <source>
        <dbReference type="ARBA" id="ARBA00023136"/>
    </source>
</evidence>
<reference evidence="8 9" key="1">
    <citation type="submission" date="2020-08" db="EMBL/GenBank/DDBJ databases">
        <title>Cohnella phylogeny.</title>
        <authorList>
            <person name="Dunlap C."/>
        </authorList>
    </citation>
    <scope>NUCLEOTIDE SEQUENCE [LARGE SCALE GENOMIC DNA]</scope>
    <source>
        <strain evidence="8 9">CBP 2801</strain>
    </source>
</reference>
<keyword evidence="4 6" id="KW-1133">Transmembrane helix</keyword>
<dbReference type="Pfam" id="PF07690">
    <property type="entry name" value="MFS_1"/>
    <property type="match status" value="1"/>
</dbReference>
<feature type="transmembrane region" description="Helical" evidence="6">
    <location>
        <begin position="123"/>
        <end position="149"/>
    </location>
</feature>
<dbReference type="InterPro" id="IPR052528">
    <property type="entry name" value="Sugar_transport-like"/>
</dbReference>
<protein>
    <submittedName>
        <fullName evidence="8">MFS transporter</fullName>
    </submittedName>
</protein>
<keyword evidence="3 6" id="KW-0812">Transmembrane</keyword>
<dbReference type="GO" id="GO:0005886">
    <property type="term" value="C:plasma membrane"/>
    <property type="evidence" value="ECO:0007669"/>
    <property type="project" value="UniProtKB-SubCell"/>
</dbReference>
<gene>
    <name evidence="8" type="ORF">H7C18_09190</name>
</gene>
<sequence length="441" mass="48250">MLRRQPNSFRGLLSLRGSRLIDSATRKGLRTSLREGIPANIVANLLGGPLQTAYLLYLGFSSEQIGLIAAIPSLTLVAQLFIAVAMQKWTNRRLAVCLLGVTHRTLWVSTGLIPLLFPESDRFWAYASLYLISFVCAQSSGVIWTSLMADIVPPAVRGRYFGIRNTVHWAVASLTLLAGGQWMEHAGGSGHGFAYLFLVSAVSVVWNGWELARYRNPPFERSDGGSIAKLLAKPLRDRSFRSATMFITVFLLLQNVVVPLFSYAMLNVLRLSYSTVTLITMFQNIVMMFSYIYWGNLNARAPARKLLLWTFPIVSAACAAWLGMGIAPVLLVLLASHLLLGIGLGGYNLLVFNFLIGDTPKGDRPVYVALFSALTGLSGFVGPIVGGWAFKEAEGYPDWVARYGIVAGCGLLLLALALFVAPATFKSKETNKNQTITSQFP</sequence>
<dbReference type="InterPro" id="IPR036259">
    <property type="entry name" value="MFS_trans_sf"/>
</dbReference>
<dbReference type="Gene3D" id="1.20.1250.20">
    <property type="entry name" value="MFS general substrate transporter like domains"/>
    <property type="match status" value="2"/>
</dbReference>
<keyword evidence="5 6" id="KW-0472">Membrane</keyword>
<dbReference type="InterPro" id="IPR020846">
    <property type="entry name" value="MFS_dom"/>
</dbReference>
<dbReference type="GO" id="GO:0022857">
    <property type="term" value="F:transmembrane transporter activity"/>
    <property type="evidence" value="ECO:0007669"/>
    <property type="project" value="InterPro"/>
</dbReference>
<feature type="transmembrane region" description="Helical" evidence="6">
    <location>
        <begin position="402"/>
        <end position="425"/>
    </location>
</feature>